<protein>
    <submittedName>
        <fullName evidence="1">Uncharacterized protein</fullName>
    </submittedName>
</protein>
<accession>A0ACB6QFB9</accession>
<organism evidence="1 2">
    <name type="scientific">Lindgomyces ingoldianus</name>
    <dbReference type="NCBI Taxonomy" id="673940"/>
    <lineage>
        <taxon>Eukaryota</taxon>
        <taxon>Fungi</taxon>
        <taxon>Dikarya</taxon>
        <taxon>Ascomycota</taxon>
        <taxon>Pezizomycotina</taxon>
        <taxon>Dothideomycetes</taxon>
        <taxon>Pleosporomycetidae</taxon>
        <taxon>Pleosporales</taxon>
        <taxon>Lindgomycetaceae</taxon>
        <taxon>Lindgomyces</taxon>
    </lineage>
</organism>
<gene>
    <name evidence="1" type="ORF">BDR25DRAFT_360958</name>
</gene>
<dbReference type="Proteomes" id="UP000799755">
    <property type="component" value="Unassembled WGS sequence"/>
</dbReference>
<proteinExistence type="predicted"/>
<name>A0ACB6QFB9_9PLEO</name>
<dbReference type="EMBL" id="MU003532">
    <property type="protein sequence ID" value="KAF2465057.1"/>
    <property type="molecule type" value="Genomic_DNA"/>
</dbReference>
<evidence type="ECO:0000313" key="1">
    <source>
        <dbReference type="EMBL" id="KAF2465057.1"/>
    </source>
</evidence>
<keyword evidence="2" id="KW-1185">Reference proteome</keyword>
<reference evidence="1" key="1">
    <citation type="journal article" date="2020" name="Stud. Mycol.">
        <title>101 Dothideomycetes genomes: a test case for predicting lifestyles and emergence of pathogens.</title>
        <authorList>
            <person name="Haridas S."/>
            <person name="Albert R."/>
            <person name="Binder M."/>
            <person name="Bloem J."/>
            <person name="Labutti K."/>
            <person name="Salamov A."/>
            <person name="Andreopoulos B."/>
            <person name="Baker S."/>
            <person name="Barry K."/>
            <person name="Bills G."/>
            <person name="Bluhm B."/>
            <person name="Cannon C."/>
            <person name="Castanera R."/>
            <person name="Culley D."/>
            <person name="Daum C."/>
            <person name="Ezra D."/>
            <person name="Gonzalez J."/>
            <person name="Henrissat B."/>
            <person name="Kuo A."/>
            <person name="Liang C."/>
            <person name="Lipzen A."/>
            <person name="Lutzoni F."/>
            <person name="Magnuson J."/>
            <person name="Mondo S."/>
            <person name="Nolan M."/>
            <person name="Ohm R."/>
            <person name="Pangilinan J."/>
            <person name="Park H.-J."/>
            <person name="Ramirez L."/>
            <person name="Alfaro M."/>
            <person name="Sun H."/>
            <person name="Tritt A."/>
            <person name="Yoshinaga Y."/>
            <person name="Zwiers L.-H."/>
            <person name="Turgeon B."/>
            <person name="Goodwin S."/>
            <person name="Spatafora J."/>
            <person name="Crous P."/>
            <person name="Grigoriev I."/>
        </authorList>
    </citation>
    <scope>NUCLEOTIDE SEQUENCE</scope>
    <source>
        <strain evidence="1">ATCC 200398</strain>
    </source>
</reference>
<sequence>MYRTDSQGLTKLPLYKKLTPTAHTERATQRGLTAKPLCALEPPVNTGCANPVIYRAADQKPTACVATQRRLLISSPPSPPPDNRRTNATGTPPPDNCCDQPAPSPPENGQINRLHKGIARTKGTPNTSHFPPPP</sequence>
<evidence type="ECO:0000313" key="2">
    <source>
        <dbReference type="Proteomes" id="UP000799755"/>
    </source>
</evidence>
<comment type="caution">
    <text evidence="1">The sequence shown here is derived from an EMBL/GenBank/DDBJ whole genome shotgun (WGS) entry which is preliminary data.</text>
</comment>